<name>A0A2N0ZKB5_9BACI</name>
<dbReference type="PANTHER" id="PTHR43736">
    <property type="entry name" value="ADP-RIBOSE PYROPHOSPHATASE"/>
    <property type="match status" value="1"/>
</dbReference>
<feature type="domain" description="Nudix hydrolase" evidence="2">
    <location>
        <begin position="1"/>
        <end position="136"/>
    </location>
</feature>
<comment type="similarity">
    <text evidence="1">Belongs to the Nudix hydrolase family.</text>
</comment>
<sequence>MFIVNVEGAVFHQGHWLLIKRSMKEEHAAGTLSLVGGKVEHEGHVNNILEKSVQREIFEEVGIEVDDQMDYVWSSSFLADDHSAVINVVFLCKYKSGKAFAKSPDEVDSVHWLTTKEIVQHPLAAVWLKDSIIAAEKILNNKGDTYVSHT</sequence>
<dbReference type="PROSITE" id="PS51462">
    <property type="entry name" value="NUDIX"/>
    <property type="match status" value="1"/>
</dbReference>
<comment type="caution">
    <text evidence="3">The sequence shown here is derived from an EMBL/GenBank/DDBJ whole genome shotgun (WGS) entry which is preliminary data.</text>
</comment>
<organism evidence="3 4">
    <name type="scientific">Cytobacillus horneckiae</name>
    <dbReference type="NCBI Taxonomy" id="549687"/>
    <lineage>
        <taxon>Bacteria</taxon>
        <taxon>Bacillati</taxon>
        <taxon>Bacillota</taxon>
        <taxon>Bacilli</taxon>
        <taxon>Bacillales</taxon>
        <taxon>Bacillaceae</taxon>
        <taxon>Cytobacillus</taxon>
    </lineage>
</organism>
<keyword evidence="4" id="KW-1185">Reference proteome</keyword>
<evidence type="ECO:0000259" key="2">
    <source>
        <dbReference type="PROSITE" id="PS51462"/>
    </source>
</evidence>
<dbReference type="Pfam" id="PF00293">
    <property type="entry name" value="NUDIX"/>
    <property type="match status" value="1"/>
</dbReference>
<proteinExistence type="inferred from homology"/>
<dbReference type="InterPro" id="IPR015797">
    <property type="entry name" value="NUDIX_hydrolase-like_dom_sf"/>
</dbReference>
<accession>A0A2N0ZKB5</accession>
<evidence type="ECO:0000313" key="4">
    <source>
        <dbReference type="Proteomes" id="UP000233343"/>
    </source>
</evidence>
<dbReference type="AlphaFoldDB" id="A0A2N0ZKB5"/>
<dbReference type="PANTHER" id="PTHR43736:SF1">
    <property type="entry name" value="DIHYDRONEOPTERIN TRIPHOSPHATE DIPHOSPHATASE"/>
    <property type="match status" value="1"/>
</dbReference>
<dbReference type="RefSeq" id="WP_066195198.1">
    <property type="nucleotide sequence ID" value="NZ_JAMAUX010000001.1"/>
</dbReference>
<protein>
    <submittedName>
        <fullName evidence="3">NUDIX domain-containing protein</fullName>
    </submittedName>
</protein>
<dbReference type="Proteomes" id="UP000233343">
    <property type="component" value="Unassembled WGS sequence"/>
</dbReference>
<dbReference type="SUPFAM" id="SSF55811">
    <property type="entry name" value="Nudix"/>
    <property type="match status" value="1"/>
</dbReference>
<dbReference type="InterPro" id="IPR000086">
    <property type="entry name" value="NUDIX_hydrolase_dom"/>
</dbReference>
<evidence type="ECO:0000313" key="3">
    <source>
        <dbReference type="EMBL" id="PKG29938.1"/>
    </source>
</evidence>
<reference evidence="3 4" key="1">
    <citation type="journal article" date="2010" name="Int. J. Syst. Evol. Microbiol.">
        <title>Bacillus horneckiae sp. nov., isolated from a spacecraft-assembly clean room.</title>
        <authorList>
            <person name="Vaishampayan P."/>
            <person name="Probst A."/>
            <person name="Krishnamurthi S."/>
            <person name="Ghosh S."/>
            <person name="Osman S."/>
            <person name="McDowall A."/>
            <person name="Ruckmani A."/>
            <person name="Mayilraj S."/>
            <person name="Venkateswaran K."/>
        </authorList>
    </citation>
    <scope>NUCLEOTIDE SEQUENCE [LARGE SCALE GENOMIC DNA]</scope>
    <source>
        <strain evidence="4">1PO1SC</strain>
    </source>
</reference>
<dbReference type="Gene3D" id="3.90.79.10">
    <property type="entry name" value="Nucleoside Triphosphate Pyrophosphohydrolase"/>
    <property type="match status" value="1"/>
</dbReference>
<evidence type="ECO:0000256" key="1">
    <source>
        <dbReference type="ARBA" id="ARBA00005582"/>
    </source>
</evidence>
<gene>
    <name evidence="3" type="ORF">CWS20_06080</name>
</gene>
<dbReference type="EMBL" id="PISD01000010">
    <property type="protein sequence ID" value="PKG29938.1"/>
    <property type="molecule type" value="Genomic_DNA"/>
</dbReference>